<keyword evidence="14" id="KW-1185">Reference proteome</keyword>
<dbReference type="GO" id="GO:0051301">
    <property type="term" value="P:cell division"/>
    <property type="evidence" value="ECO:0007669"/>
    <property type="project" value="UniProtKB-UniRule"/>
</dbReference>
<dbReference type="GO" id="GO:0005737">
    <property type="term" value="C:cytoplasm"/>
    <property type="evidence" value="ECO:0007669"/>
    <property type="project" value="TreeGrafter"/>
</dbReference>
<sequence length="254" mass="28823">MFENPADMVKPKEPSPPPSLQAVVDVEEPAEPILPHFFPEGQNDSIPRITRTTFLEILDGRFNENYDQKIVIDCRFEYEYEGGHIDGAINYNDKDLLSSHLFETPMEGRTLLILHCEYSAHRAPLMARHVRAQDRAVNAEFYPKLTYPEVYILDGGYSGFFSEHRERCYPQAYVEMDAAEHAFTCEREMGKLRQNRKGLSRAATFAFGQQDRQICDSPTGPSRSNTCDSSSPMAIGASPCAIMDRGHARRMASY</sequence>
<name>R8BMA5_PHAM7</name>
<proteinExistence type="inferred from homology"/>
<dbReference type="GO" id="GO:0110032">
    <property type="term" value="P:positive regulation of G2/MI transition of meiotic cell cycle"/>
    <property type="evidence" value="ECO:0007669"/>
    <property type="project" value="TreeGrafter"/>
</dbReference>
<evidence type="ECO:0000256" key="4">
    <source>
        <dbReference type="ARBA" id="ARBA00022776"/>
    </source>
</evidence>
<keyword evidence="3 10" id="KW-0132">Cell division</keyword>
<dbReference type="Proteomes" id="UP000014074">
    <property type="component" value="Unassembled WGS sequence"/>
</dbReference>
<keyword evidence="4 10" id="KW-0498">Mitosis</keyword>
<evidence type="ECO:0000256" key="10">
    <source>
        <dbReference type="RuleBase" id="RU368028"/>
    </source>
</evidence>
<dbReference type="SMART" id="SM00450">
    <property type="entry name" value="RHOD"/>
    <property type="match status" value="1"/>
</dbReference>
<comment type="function">
    <text evidence="10">Tyrosine protein phosphatase which functions as a dosage-dependent inducer of mitotic progression.</text>
</comment>
<dbReference type="Gene3D" id="3.40.250.10">
    <property type="entry name" value="Rhodanese-like domain"/>
    <property type="match status" value="1"/>
</dbReference>
<keyword evidence="6 10" id="KW-0904">Protein phosphatase</keyword>
<dbReference type="SUPFAM" id="SSF52821">
    <property type="entry name" value="Rhodanese/Cell cycle control phosphatase"/>
    <property type="match status" value="1"/>
</dbReference>
<evidence type="ECO:0000256" key="11">
    <source>
        <dbReference type="SAM" id="MobiDB-lite"/>
    </source>
</evidence>
<dbReference type="RefSeq" id="XP_007914752.1">
    <property type="nucleotide sequence ID" value="XM_007916561.1"/>
</dbReference>
<evidence type="ECO:0000313" key="13">
    <source>
        <dbReference type="EMBL" id="EOO00506.1"/>
    </source>
</evidence>
<dbReference type="Pfam" id="PF00581">
    <property type="entry name" value="Rhodanese"/>
    <property type="match status" value="1"/>
</dbReference>
<organism evidence="13 14">
    <name type="scientific">Phaeoacremonium minimum (strain UCR-PA7)</name>
    <name type="common">Esca disease fungus</name>
    <name type="synonym">Togninia minima</name>
    <dbReference type="NCBI Taxonomy" id="1286976"/>
    <lineage>
        <taxon>Eukaryota</taxon>
        <taxon>Fungi</taxon>
        <taxon>Dikarya</taxon>
        <taxon>Ascomycota</taxon>
        <taxon>Pezizomycotina</taxon>
        <taxon>Sordariomycetes</taxon>
        <taxon>Sordariomycetidae</taxon>
        <taxon>Togniniales</taxon>
        <taxon>Togniniaceae</taxon>
        <taxon>Phaeoacremonium</taxon>
    </lineage>
</organism>
<dbReference type="FunFam" id="3.40.250.10:FF:000021">
    <property type="entry name" value="M-phase inducer phosphatase cdc-25.2"/>
    <property type="match status" value="1"/>
</dbReference>
<evidence type="ECO:0000256" key="7">
    <source>
        <dbReference type="ARBA" id="ARBA00023306"/>
    </source>
</evidence>
<evidence type="ECO:0000313" key="14">
    <source>
        <dbReference type="Proteomes" id="UP000014074"/>
    </source>
</evidence>
<dbReference type="PROSITE" id="PS50206">
    <property type="entry name" value="RHODANESE_3"/>
    <property type="match status" value="1"/>
</dbReference>
<dbReference type="GO" id="GO:0000086">
    <property type="term" value="P:G2/M transition of mitotic cell cycle"/>
    <property type="evidence" value="ECO:0007669"/>
    <property type="project" value="TreeGrafter"/>
</dbReference>
<dbReference type="HOGENOM" id="CLU_074629_0_0_1"/>
<evidence type="ECO:0000256" key="6">
    <source>
        <dbReference type="ARBA" id="ARBA00022912"/>
    </source>
</evidence>
<gene>
    <name evidence="13" type="ORF">UCRPA7_4005</name>
</gene>
<keyword evidence="7 10" id="KW-0131">Cell cycle</keyword>
<dbReference type="GO" id="GO:0005634">
    <property type="term" value="C:nucleus"/>
    <property type="evidence" value="ECO:0007669"/>
    <property type="project" value="TreeGrafter"/>
</dbReference>
<accession>R8BMA5</accession>
<feature type="domain" description="Rhodanese" evidence="12">
    <location>
        <begin position="65"/>
        <end position="169"/>
    </location>
</feature>
<evidence type="ECO:0000256" key="5">
    <source>
        <dbReference type="ARBA" id="ARBA00022801"/>
    </source>
</evidence>
<dbReference type="InterPro" id="IPR036873">
    <property type="entry name" value="Rhodanese-like_dom_sf"/>
</dbReference>
<evidence type="ECO:0000256" key="3">
    <source>
        <dbReference type="ARBA" id="ARBA00022618"/>
    </source>
</evidence>
<evidence type="ECO:0000256" key="1">
    <source>
        <dbReference type="ARBA" id="ARBA00011065"/>
    </source>
</evidence>
<evidence type="ECO:0000259" key="12">
    <source>
        <dbReference type="PROSITE" id="PS50206"/>
    </source>
</evidence>
<dbReference type="PRINTS" id="PR00716">
    <property type="entry name" value="MPIPHPHTASE"/>
</dbReference>
<evidence type="ECO:0000256" key="8">
    <source>
        <dbReference type="ARBA" id="ARBA00051722"/>
    </source>
</evidence>
<dbReference type="PANTHER" id="PTHR10828">
    <property type="entry name" value="M-PHASE INDUCER PHOSPHATASE DUAL SPECIFICITY PHOSPHATASE CDC25"/>
    <property type="match status" value="1"/>
</dbReference>
<dbReference type="InterPro" id="IPR001763">
    <property type="entry name" value="Rhodanese-like_dom"/>
</dbReference>
<dbReference type="GO" id="GO:0004725">
    <property type="term" value="F:protein tyrosine phosphatase activity"/>
    <property type="evidence" value="ECO:0007669"/>
    <property type="project" value="UniProtKB-UniRule"/>
</dbReference>
<dbReference type="AlphaFoldDB" id="R8BMA5"/>
<dbReference type="OrthoDB" id="26523at2759"/>
<dbReference type="EMBL" id="KB933080">
    <property type="protein sequence ID" value="EOO00506.1"/>
    <property type="molecule type" value="Genomic_DNA"/>
</dbReference>
<dbReference type="GeneID" id="19324412"/>
<dbReference type="PANTHER" id="PTHR10828:SF17">
    <property type="entry name" value="PROTEIN-TYROSINE-PHOSPHATASE"/>
    <property type="match status" value="1"/>
</dbReference>
<comment type="similarity">
    <text evidence="1 10">Belongs to the MPI phosphatase family.</text>
</comment>
<dbReference type="EC" id="3.1.3.48" evidence="2 10"/>
<comment type="catalytic activity">
    <reaction evidence="8 10">
        <text>O-phospho-L-tyrosyl-[protein] + H2O = L-tyrosyl-[protein] + phosphate</text>
        <dbReference type="Rhea" id="RHEA:10684"/>
        <dbReference type="Rhea" id="RHEA-COMP:10136"/>
        <dbReference type="Rhea" id="RHEA-COMP:20101"/>
        <dbReference type="ChEBI" id="CHEBI:15377"/>
        <dbReference type="ChEBI" id="CHEBI:43474"/>
        <dbReference type="ChEBI" id="CHEBI:46858"/>
        <dbReference type="ChEBI" id="CHEBI:61978"/>
        <dbReference type="EC" id="3.1.3.48"/>
    </reaction>
</comment>
<evidence type="ECO:0000256" key="9">
    <source>
        <dbReference type="ARBA" id="ARBA00067190"/>
    </source>
</evidence>
<dbReference type="KEGG" id="tmn:UCRPA7_4005"/>
<protein>
    <recommendedName>
        <fullName evidence="9 10">M-phase inducer phosphatase</fullName>
        <ecNumber evidence="2 10">3.1.3.48</ecNumber>
    </recommendedName>
</protein>
<keyword evidence="5 10" id="KW-0378">Hydrolase</keyword>
<evidence type="ECO:0000256" key="2">
    <source>
        <dbReference type="ARBA" id="ARBA00013064"/>
    </source>
</evidence>
<dbReference type="eggNOG" id="KOG3772">
    <property type="taxonomic scope" value="Eukaryota"/>
</dbReference>
<feature type="region of interest" description="Disordered" evidence="11">
    <location>
        <begin position="1"/>
        <end position="20"/>
    </location>
</feature>
<dbReference type="GO" id="GO:0010971">
    <property type="term" value="P:positive regulation of G2/M transition of mitotic cell cycle"/>
    <property type="evidence" value="ECO:0007669"/>
    <property type="project" value="TreeGrafter"/>
</dbReference>
<reference evidence="14" key="1">
    <citation type="journal article" date="2013" name="Genome Announc.">
        <title>Draft genome sequence of the ascomycete Phaeoacremonium aleophilum strain UCR-PA7, a causal agent of the esca disease complex in grapevines.</title>
        <authorList>
            <person name="Blanco-Ulate B."/>
            <person name="Rolshausen P."/>
            <person name="Cantu D."/>
        </authorList>
    </citation>
    <scope>NUCLEOTIDE SEQUENCE [LARGE SCALE GENOMIC DNA]</scope>
    <source>
        <strain evidence="14">UCR-PA7</strain>
    </source>
</reference>
<dbReference type="InterPro" id="IPR000751">
    <property type="entry name" value="MPI_Phosphatase"/>
</dbReference>
<dbReference type="CDD" id="cd01530">
    <property type="entry name" value="Cdc25"/>
    <property type="match status" value="1"/>
</dbReference>